<dbReference type="OrthoDB" id="5430212at2"/>
<dbReference type="Pfam" id="PF03799">
    <property type="entry name" value="FtsQ_DivIB_C"/>
    <property type="match status" value="1"/>
</dbReference>
<evidence type="ECO:0000256" key="3">
    <source>
        <dbReference type="ARBA" id="ARBA00022519"/>
    </source>
</evidence>
<comment type="caution">
    <text evidence="11">The sequence shown here is derived from an EMBL/GenBank/DDBJ whole genome shotgun (WGS) entry which is preliminary data.</text>
</comment>
<comment type="similarity">
    <text evidence="9">Belongs to the FtsQ/DivIB family. FtsQ subfamily.</text>
</comment>
<keyword evidence="4 9" id="KW-0132">Cell division</keyword>
<dbReference type="PANTHER" id="PTHR35851:SF1">
    <property type="entry name" value="CELL DIVISION PROTEIN FTSQ"/>
    <property type="match status" value="1"/>
</dbReference>
<comment type="function">
    <text evidence="9">Essential cell division protein.</text>
</comment>
<dbReference type="Gene3D" id="3.10.20.310">
    <property type="entry name" value="membrane protein fhac"/>
    <property type="match status" value="1"/>
</dbReference>
<keyword evidence="8 9" id="KW-0131">Cell cycle</keyword>
<comment type="subcellular location">
    <subcellularLocation>
        <location evidence="9">Cell membrane</location>
        <topology evidence="9">Single-pass type II membrane protein</topology>
    </subcellularLocation>
    <subcellularLocation>
        <location evidence="1">Membrane</location>
    </subcellularLocation>
    <text evidence="9">Localizes to the division septum.</text>
</comment>
<dbReference type="GO" id="GO:0032153">
    <property type="term" value="C:cell division site"/>
    <property type="evidence" value="ECO:0007669"/>
    <property type="project" value="UniProtKB-UniRule"/>
</dbReference>
<reference evidence="11 12" key="1">
    <citation type="submission" date="2016-04" db="EMBL/GenBank/DDBJ databases">
        <title>Genome analysis of Thermosulfurimonas dismutans, the first thermophilic sulfur-disproportionating bacterium of the phylum Thermodesulfobacteria.</title>
        <authorList>
            <person name="Mardanov A.V."/>
            <person name="Beletsky A.V."/>
            <person name="Kadnikov V.V."/>
            <person name="Slobodkin A.I."/>
            <person name="Ravin N.V."/>
        </authorList>
    </citation>
    <scope>NUCLEOTIDE SEQUENCE [LARGE SCALE GENOMIC DNA]</scope>
    <source>
        <strain evidence="11 12">S95</strain>
    </source>
</reference>
<evidence type="ECO:0000256" key="5">
    <source>
        <dbReference type="ARBA" id="ARBA00022692"/>
    </source>
</evidence>
<accession>A0A179D2X0</accession>
<evidence type="ECO:0000259" key="10">
    <source>
        <dbReference type="PROSITE" id="PS51779"/>
    </source>
</evidence>
<evidence type="ECO:0000256" key="1">
    <source>
        <dbReference type="ARBA" id="ARBA00004370"/>
    </source>
</evidence>
<protein>
    <recommendedName>
        <fullName evidence="9">Cell division protein FtsQ</fullName>
    </recommendedName>
</protein>
<dbReference type="Pfam" id="PF08478">
    <property type="entry name" value="POTRA_1"/>
    <property type="match status" value="1"/>
</dbReference>
<keyword evidence="5 9" id="KW-0812">Transmembrane</keyword>
<name>A0A179D2X0_9BACT</name>
<sequence length="246" mass="28905">MARLRRVLFIGLAGIFLLIGLVYGSSLFLKRLTLFSLKKVKISGLSHVKEAEVKELISVSIGENLFRIDLSDIKRRLEAHPWIKKVYLMRNLPHTLEIRVEEERPVAVTNLSGKLYFLNERGEAFSPASEKDLLSYPIVSFKDKNLLKEETDFLRLLAWVRDKNFYLPCYENISQVYLARDRILLITKAGLKVRFEPEPFEELKKAYRRLDKIMTYLYQNRLYARAESVRLDYPGDKALLVYRREK</sequence>
<feature type="domain" description="POTRA" evidence="10">
    <location>
        <begin position="35"/>
        <end position="103"/>
    </location>
</feature>
<dbReference type="InterPro" id="IPR034746">
    <property type="entry name" value="POTRA"/>
</dbReference>
<evidence type="ECO:0000256" key="7">
    <source>
        <dbReference type="ARBA" id="ARBA00023136"/>
    </source>
</evidence>
<evidence type="ECO:0000256" key="4">
    <source>
        <dbReference type="ARBA" id="ARBA00022618"/>
    </source>
</evidence>
<organism evidence="11 12">
    <name type="scientific">Thermosulfurimonas dismutans</name>
    <dbReference type="NCBI Taxonomy" id="999894"/>
    <lineage>
        <taxon>Bacteria</taxon>
        <taxon>Pseudomonadati</taxon>
        <taxon>Thermodesulfobacteriota</taxon>
        <taxon>Thermodesulfobacteria</taxon>
        <taxon>Thermodesulfobacteriales</taxon>
        <taxon>Thermodesulfobacteriaceae</taxon>
        <taxon>Thermosulfurimonas</taxon>
    </lineage>
</organism>
<dbReference type="InterPro" id="IPR005548">
    <property type="entry name" value="Cell_div_FtsQ/DivIB_C"/>
</dbReference>
<dbReference type="PROSITE" id="PS51779">
    <property type="entry name" value="POTRA"/>
    <property type="match status" value="1"/>
</dbReference>
<dbReference type="AlphaFoldDB" id="A0A179D2X0"/>
<proteinExistence type="inferred from homology"/>
<keyword evidence="3" id="KW-0997">Cell inner membrane</keyword>
<gene>
    <name evidence="9" type="primary">ftsQ</name>
    <name evidence="11" type="ORF">TDIS_1767</name>
</gene>
<dbReference type="HAMAP" id="MF_00911">
    <property type="entry name" value="FtsQ_subfam"/>
    <property type="match status" value="1"/>
</dbReference>
<dbReference type="GO" id="GO:0005886">
    <property type="term" value="C:plasma membrane"/>
    <property type="evidence" value="ECO:0007669"/>
    <property type="project" value="UniProtKB-SubCell"/>
</dbReference>
<dbReference type="InterPro" id="IPR013685">
    <property type="entry name" value="POTRA_FtsQ_type"/>
</dbReference>
<dbReference type="GO" id="GO:0090529">
    <property type="term" value="P:cell septum assembly"/>
    <property type="evidence" value="ECO:0007669"/>
    <property type="project" value="InterPro"/>
</dbReference>
<evidence type="ECO:0000313" key="11">
    <source>
        <dbReference type="EMBL" id="OAQ20141.1"/>
    </source>
</evidence>
<dbReference type="STRING" id="999894.TDIS_1767"/>
<evidence type="ECO:0000313" key="12">
    <source>
        <dbReference type="Proteomes" id="UP000078390"/>
    </source>
</evidence>
<dbReference type="GO" id="GO:0043093">
    <property type="term" value="P:FtsZ-dependent cytokinesis"/>
    <property type="evidence" value="ECO:0007669"/>
    <property type="project" value="UniProtKB-UniRule"/>
</dbReference>
<dbReference type="RefSeq" id="WP_068671407.1">
    <property type="nucleotide sequence ID" value="NZ_LWLG01000015.1"/>
</dbReference>
<dbReference type="InterPro" id="IPR026579">
    <property type="entry name" value="FtsQ"/>
</dbReference>
<keyword evidence="12" id="KW-1185">Reference proteome</keyword>
<keyword evidence="2 9" id="KW-1003">Cell membrane</keyword>
<dbReference type="Proteomes" id="UP000078390">
    <property type="component" value="Unassembled WGS sequence"/>
</dbReference>
<evidence type="ECO:0000256" key="6">
    <source>
        <dbReference type="ARBA" id="ARBA00022989"/>
    </source>
</evidence>
<evidence type="ECO:0000256" key="8">
    <source>
        <dbReference type="ARBA" id="ARBA00023306"/>
    </source>
</evidence>
<evidence type="ECO:0000256" key="2">
    <source>
        <dbReference type="ARBA" id="ARBA00022475"/>
    </source>
</evidence>
<evidence type="ECO:0000256" key="9">
    <source>
        <dbReference type="HAMAP-Rule" id="MF_00911"/>
    </source>
</evidence>
<keyword evidence="7 9" id="KW-0472">Membrane</keyword>
<dbReference type="PANTHER" id="PTHR35851">
    <property type="entry name" value="CELL DIVISION PROTEIN FTSQ"/>
    <property type="match status" value="1"/>
</dbReference>
<dbReference type="EMBL" id="LWLG01000015">
    <property type="protein sequence ID" value="OAQ20141.1"/>
    <property type="molecule type" value="Genomic_DNA"/>
</dbReference>
<keyword evidence="6 9" id="KW-1133">Transmembrane helix</keyword>